<dbReference type="Proteomes" id="UP000325003">
    <property type="component" value="Unassembled WGS sequence"/>
</dbReference>
<gene>
    <name evidence="2" type="ORF">F0U44_16175</name>
</gene>
<evidence type="ECO:0000313" key="3">
    <source>
        <dbReference type="Proteomes" id="UP000325003"/>
    </source>
</evidence>
<feature type="chain" id="PRO_5023150762" evidence="1">
    <location>
        <begin position="40"/>
        <end position="349"/>
    </location>
</feature>
<feature type="signal peptide" evidence="1">
    <location>
        <begin position="1"/>
        <end position="39"/>
    </location>
</feature>
<dbReference type="RefSeq" id="WP_149729389.1">
    <property type="nucleotide sequence ID" value="NZ_VUJV01000005.1"/>
</dbReference>
<comment type="caution">
    <text evidence="2">The sequence shown here is derived from an EMBL/GenBank/DDBJ whole genome shotgun (WGS) entry which is preliminary data.</text>
</comment>
<keyword evidence="3" id="KW-1185">Reference proteome</keyword>
<reference evidence="2 3" key="2">
    <citation type="submission" date="2019-09" db="EMBL/GenBank/DDBJ databases">
        <authorList>
            <person name="Jin C."/>
        </authorList>
    </citation>
    <scope>NUCLEOTIDE SEQUENCE [LARGE SCALE GENOMIC DNA]</scope>
    <source>
        <strain evidence="2 3">BN130099</strain>
    </source>
</reference>
<keyword evidence="1" id="KW-0732">Signal</keyword>
<proteinExistence type="predicted"/>
<reference evidence="2 3" key="1">
    <citation type="submission" date="2019-09" db="EMBL/GenBank/DDBJ databases">
        <title>Nocardioides panacisoli sp. nov., isolated from the soil of a ginseng field.</title>
        <authorList>
            <person name="Cho C."/>
        </authorList>
    </citation>
    <scope>NUCLEOTIDE SEQUENCE [LARGE SCALE GENOMIC DNA]</scope>
    <source>
        <strain evidence="2 3">BN130099</strain>
    </source>
</reference>
<organism evidence="2 3">
    <name type="scientific">Nocardioides humilatus</name>
    <dbReference type="NCBI Taxonomy" id="2607660"/>
    <lineage>
        <taxon>Bacteria</taxon>
        <taxon>Bacillati</taxon>
        <taxon>Actinomycetota</taxon>
        <taxon>Actinomycetes</taxon>
        <taxon>Propionibacteriales</taxon>
        <taxon>Nocardioidaceae</taxon>
        <taxon>Nocardioides</taxon>
    </lineage>
</organism>
<accession>A0A5B1LDE5</accession>
<protein>
    <submittedName>
        <fullName evidence="2">Uncharacterized protein</fullName>
    </submittedName>
</protein>
<dbReference type="EMBL" id="VUJV01000005">
    <property type="protein sequence ID" value="KAA1417820.1"/>
    <property type="molecule type" value="Genomic_DNA"/>
</dbReference>
<evidence type="ECO:0000313" key="2">
    <source>
        <dbReference type="EMBL" id="KAA1417820.1"/>
    </source>
</evidence>
<evidence type="ECO:0000256" key="1">
    <source>
        <dbReference type="SAM" id="SignalP"/>
    </source>
</evidence>
<name>A0A5B1LDE5_9ACTN</name>
<dbReference type="AlphaFoldDB" id="A0A5B1LDE5"/>
<sequence>MKNRSLRARRATGAASTVVALLASLLAAAPLVSPPAAEAATKFAYYSTFGPSNLVPVDTLQVVSVTIQNTSTNSARIGSARITLPEEFSDPSVPEIIYSSKGKKWTASIVDSVVSVAVKGGGLLPKNAFITVPITTTPTELGGYQLPISAWKNKKFRDTNPMVQHLGDDASVAVSRELPGGAVVVDCGFGTCDTEDSDELYGEDSEPMPQSDIYNVYAGPGEEPSVITAYVEYTPDGDPLRMSCQSVDQVLVFDVTGDRPKEITDYRIDMENTDVCYGQPTPWEDYEGLTKYYNPDTGLYEGFLDGCTENPYAYGWGGTSPCISSIDFVDSETWRFHIMAAPGDPRITN</sequence>